<accession>A0ABW0ALI4</accession>
<organism evidence="2 3">
    <name type="scientific">Streptomyces amakusaensis</name>
    <dbReference type="NCBI Taxonomy" id="67271"/>
    <lineage>
        <taxon>Bacteria</taxon>
        <taxon>Bacillati</taxon>
        <taxon>Actinomycetota</taxon>
        <taxon>Actinomycetes</taxon>
        <taxon>Kitasatosporales</taxon>
        <taxon>Streptomycetaceae</taxon>
        <taxon>Streptomyces</taxon>
    </lineage>
</organism>
<dbReference type="Gene3D" id="1.20.58.840">
    <property type="match status" value="1"/>
</dbReference>
<dbReference type="Gene3D" id="1.10.510.10">
    <property type="entry name" value="Transferase(Phosphotransferase) domain 1"/>
    <property type="match status" value="1"/>
</dbReference>
<dbReference type="InterPro" id="IPR011009">
    <property type="entry name" value="Kinase-like_dom_sf"/>
</dbReference>
<dbReference type="Pfam" id="PF01636">
    <property type="entry name" value="APH"/>
    <property type="match status" value="1"/>
</dbReference>
<dbReference type="InterPro" id="IPR002575">
    <property type="entry name" value="Aminoglycoside_PTrfase"/>
</dbReference>
<name>A0ABW0ALI4_9ACTN</name>
<dbReference type="EMBL" id="JBHSKP010000012">
    <property type="protein sequence ID" value="MFC5153946.1"/>
    <property type="molecule type" value="Genomic_DNA"/>
</dbReference>
<dbReference type="Proteomes" id="UP001596160">
    <property type="component" value="Unassembled WGS sequence"/>
</dbReference>
<comment type="caution">
    <text evidence="2">The sequence shown here is derived from an EMBL/GenBank/DDBJ whole genome shotgun (WGS) entry which is preliminary data.</text>
</comment>
<evidence type="ECO:0000313" key="2">
    <source>
        <dbReference type="EMBL" id="MFC5153946.1"/>
    </source>
</evidence>
<evidence type="ECO:0000259" key="1">
    <source>
        <dbReference type="Pfam" id="PF01636"/>
    </source>
</evidence>
<gene>
    <name evidence="2" type="ORF">ACFPRH_19615</name>
</gene>
<evidence type="ECO:0000313" key="3">
    <source>
        <dbReference type="Proteomes" id="UP001596160"/>
    </source>
</evidence>
<proteinExistence type="predicted"/>
<protein>
    <submittedName>
        <fullName evidence="2">Phosphotransferase family protein</fullName>
    </submittedName>
</protein>
<keyword evidence="3" id="KW-1185">Reference proteome</keyword>
<dbReference type="RefSeq" id="WP_344478699.1">
    <property type="nucleotide sequence ID" value="NZ_BAAASB010000010.1"/>
</dbReference>
<reference evidence="3" key="1">
    <citation type="journal article" date="2019" name="Int. J. Syst. Evol. Microbiol.">
        <title>The Global Catalogue of Microorganisms (GCM) 10K type strain sequencing project: providing services to taxonomists for standard genome sequencing and annotation.</title>
        <authorList>
            <consortium name="The Broad Institute Genomics Platform"/>
            <consortium name="The Broad Institute Genome Sequencing Center for Infectious Disease"/>
            <person name="Wu L."/>
            <person name="Ma J."/>
        </authorList>
    </citation>
    <scope>NUCLEOTIDE SEQUENCE [LARGE SCALE GENOMIC DNA]</scope>
    <source>
        <strain evidence="3">PCU 266</strain>
    </source>
</reference>
<feature type="domain" description="Aminoglycoside phosphotransferase" evidence="1">
    <location>
        <begin position="77"/>
        <end position="267"/>
    </location>
</feature>
<sequence length="323" mass="34947">MREQPPEIDDSAVRRALRDWDIDPAELAYAPVGFGDHHWIARGPGRWFVTVADLADKEHCGTGVEAARRGLTRALDTAVALGGQGLGFVVAPLPTAAGHPLRLLPDGRHAVSVFPLEEGVAGSFGDPPSPERRTATLEMLAALHSAAPPPGTPSPPPELPARERLETALRETGRPWTGGPFAEPARSLLARAAAHRALETFDGLLERTARGGAEPVVTHGEPHPGNLLWRHGRGLLVDWDTVGLAVPERDLWHLAGNPGDLDRHTELTGRIPDPAALAFYRLRWDLEDLTFFLGLFRSPHGRSPDTELAWSGFTGILKRLTEG</sequence>
<dbReference type="SUPFAM" id="SSF56112">
    <property type="entry name" value="Protein kinase-like (PK-like)"/>
    <property type="match status" value="1"/>
</dbReference>